<feature type="compositionally biased region" description="Pro residues" evidence="1">
    <location>
        <begin position="71"/>
        <end position="83"/>
    </location>
</feature>
<dbReference type="PROSITE" id="PS51752">
    <property type="entry name" value="JACALIN_LECTIN"/>
    <property type="match status" value="1"/>
</dbReference>
<dbReference type="SUPFAM" id="SSF51101">
    <property type="entry name" value="Mannose-binding lectins"/>
    <property type="match status" value="1"/>
</dbReference>
<dbReference type="InterPro" id="IPR001229">
    <property type="entry name" value="Jacalin-like_lectin_dom"/>
</dbReference>
<accession>A0A2P4XQU6</accession>
<feature type="region of interest" description="Disordered" evidence="1">
    <location>
        <begin position="54"/>
        <end position="104"/>
    </location>
</feature>
<dbReference type="SMART" id="SM00915">
    <property type="entry name" value="Jacalin"/>
    <property type="match status" value="1"/>
</dbReference>
<keyword evidence="5" id="KW-1185">Reference proteome</keyword>
<name>A0A2P4XQU6_9STRA</name>
<evidence type="ECO:0000256" key="1">
    <source>
        <dbReference type="SAM" id="MobiDB-lite"/>
    </source>
</evidence>
<dbReference type="OrthoDB" id="107403at2759"/>
<evidence type="ECO:0000259" key="3">
    <source>
        <dbReference type="PROSITE" id="PS51752"/>
    </source>
</evidence>
<dbReference type="Pfam" id="PF01419">
    <property type="entry name" value="Jacalin"/>
    <property type="match status" value="1"/>
</dbReference>
<protein>
    <recommendedName>
        <fullName evidence="3">Jacalin-type lectin domain-containing protein</fullName>
    </recommendedName>
</protein>
<feature type="domain" description="Jacalin-type lectin" evidence="3">
    <location>
        <begin position="85"/>
        <end position="228"/>
    </location>
</feature>
<evidence type="ECO:0000313" key="4">
    <source>
        <dbReference type="EMBL" id="POM67931.1"/>
    </source>
</evidence>
<gene>
    <name evidence="4" type="ORF">PHPALM_15970</name>
</gene>
<feature type="chain" id="PRO_5015179459" description="Jacalin-type lectin domain-containing protein" evidence="2">
    <location>
        <begin position="21"/>
        <end position="233"/>
    </location>
</feature>
<proteinExistence type="predicted"/>
<keyword evidence="2" id="KW-0732">Signal</keyword>
<dbReference type="Gene3D" id="2.100.10.30">
    <property type="entry name" value="Jacalin-like lectin domain"/>
    <property type="match status" value="1"/>
</dbReference>
<dbReference type="Proteomes" id="UP000237271">
    <property type="component" value="Unassembled WGS sequence"/>
</dbReference>
<comment type="caution">
    <text evidence="4">The sequence shown here is derived from an EMBL/GenBank/DDBJ whole genome shotgun (WGS) entry which is preliminary data.</text>
</comment>
<dbReference type="AlphaFoldDB" id="A0A2P4XQU6"/>
<evidence type="ECO:0000313" key="5">
    <source>
        <dbReference type="Proteomes" id="UP000237271"/>
    </source>
</evidence>
<feature type="signal peptide" evidence="2">
    <location>
        <begin position="1"/>
        <end position="20"/>
    </location>
</feature>
<organism evidence="4 5">
    <name type="scientific">Phytophthora palmivora</name>
    <dbReference type="NCBI Taxonomy" id="4796"/>
    <lineage>
        <taxon>Eukaryota</taxon>
        <taxon>Sar</taxon>
        <taxon>Stramenopiles</taxon>
        <taxon>Oomycota</taxon>
        <taxon>Peronosporomycetes</taxon>
        <taxon>Peronosporales</taxon>
        <taxon>Peronosporaceae</taxon>
        <taxon>Phytophthora</taxon>
    </lineage>
</organism>
<evidence type="ECO:0000256" key="2">
    <source>
        <dbReference type="SAM" id="SignalP"/>
    </source>
</evidence>
<sequence>MRLLHLLLTTAVTLVSVSNGTGITIAATTAMKSDAIHDTAFGGQIVTRELRGAALTPAMMRRRPDSSPTEAPTPTPTPAPLPPGAYLGKTFGGPHGKDFSDSGMVKSGQKVLSVSIRSHKRVDAVSLNIVNPSGEETTLYHGGNGGEMNTTALAEGEHITDIEANWGKELGHTRVKYIKFTTNLGKIIEGGRHTDSVGVDNAKEGYQLGGFVGRSGDEVDMVGAIWTSIQPVV</sequence>
<dbReference type="EMBL" id="NCKW01008531">
    <property type="protein sequence ID" value="POM67931.1"/>
    <property type="molecule type" value="Genomic_DNA"/>
</dbReference>
<dbReference type="InterPro" id="IPR036404">
    <property type="entry name" value="Jacalin-like_lectin_dom_sf"/>
</dbReference>
<reference evidence="4 5" key="1">
    <citation type="journal article" date="2017" name="Genome Biol. Evol.">
        <title>Phytophthora megakarya and P. palmivora, closely related causal agents of cacao black pod rot, underwent increases in genome sizes and gene numbers by different mechanisms.</title>
        <authorList>
            <person name="Ali S.S."/>
            <person name="Shao J."/>
            <person name="Lary D.J."/>
            <person name="Kronmiller B."/>
            <person name="Shen D."/>
            <person name="Strem M.D."/>
            <person name="Amoako-Attah I."/>
            <person name="Akrofi A.Y."/>
            <person name="Begoude B.A."/>
            <person name="Ten Hoopen G.M."/>
            <person name="Coulibaly K."/>
            <person name="Kebe B.I."/>
            <person name="Melnick R.L."/>
            <person name="Guiltinan M.J."/>
            <person name="Tyler B.M."/>
            <person name="Meinhardt L.W."/>
            <person name="Bailey B.A."/>
        </authorList>
    </citation>
    <scope>NUCLEOTIDE SEQUENCE [LARGE SCALE GENOMIC DNA]</scope>
    <source>
        <strain evidence="5">sbr112.9</strain>
    </source>
</reference>